<protein>
    <submittedName>
        <fullName evidence="7">Cation:proton antiporter</fullName>
    </submittedName>
</protein>
<reference evidence="7 8" key="1">
    <citation type="journal article" date="2014" name="Int. J. Syst. Evol. Microbiol.">
        <title>Carboxylicivirga gen. nov. in the family Marinilabiliaceae with two novel species, Carboxylicivirga mesophila sp. nov. and Carboxylicivirga taeanensis sp. nov., and reclassification of Cytophaga fermentans as Saccharicrinis fermentans gen. nov., comb. nov.</title>
        <authorList>
            <person name="Yang S.H."/>
            <person name="Seo H.S."/>
            <person name="Woo J.H."/>
            <person name="Oh H.M."/>
            <person name="Jang H."/>
            <person name="Lee J.H."/>
            <person name="Kim S.J."/>
            <person name="Kwon K.K."/>
        </authorList>
    </citation>
    <scope>NUCLEOTIDE SEQUENCE [LARGE SCALE GENOMIC DNA]</scope>
    <source>
        <strain evidence="7 8">JCM 18290</strain>
    </source>
</reference>
<dbReference type="InterPro" id="IPR006153">
    <property type="entry name" value="Cation/H_exchanger_TM"/>
</dbReference>
<dbReference type="PANTHER" id="PTHR31102">
    <property type="match status" value="1"/>
</dbReference>
<feature type="transmembrane region" description="Helical" evidence="5">
    <location>
        <begin position="111"/>
        <end position="130"/>
    </location>
</feature>
<sequence length="407" mass="43416">MLLNIALIVTLALVLYYLFSLVKLPGILGLIVAGIIVGPSVLNVVDPEVSIILKELKTAALIVILIRAGLGINRKTLHKVGRPAINMSFIPGVIEGSMVMVATHFLFDFTWIEGGILGFIIAAVSPAVVVPTMLDLKEKGFGNKKEVPTLVLAGASVDDVFAITIFSVFIGLAAGTSINIGHLIWSVPAGIVLGALLGLVLGWGLVWFFKKFHIRDTKKVIIFMIVAVVFYELTEMEAVKSVIPLTGLLGIMAIGFIILEQYGKLAKRLASKFNKVWVLSEILLFVYIGTEVQIKQLDVSIVGVGLLILALGLMARSFGVWLSLLGSDLNSKEKLFCVIAYWPKATVQAAIGAVPLSLIQAGKLGNVSVETGQVILAIAVLSIITTAPVGAIGIKLFGPKLLGKDDE</sequence>
<feature type="domain" description="Cation/H+ exchanger transmembrane" evidence="6">
    <location>
        <begin position="10"/>
        <end position="394"/>
    </location>
</feature>
<accession>A0ABS5K888</accession>
<keyword evidence="3 5" id="KW-1133">Transmembrane helix</keyword>
<name>A0ABS5K888_9BACT</name>
<keyword evidence="2 5" id="KW-0812">Transmembrane</keyword>
<feature type="transmembrane region" description="Helical" evidence="5">
    <location>
        <begin position="220"/>
        <end position="236"/>
    </location>
</feature>
<evidence type="ECO:0000313" key="7">
    <source>
        <dbReference type="EMBL" id="MBS2211174.1"/>
    </source>
</evidence>
<dbReference type="RefSeq" id="WP_212227171.1">
    <property type="nucleotide sequence ID" value="NZ_JAGUCN010000006.1"/>
</dbReference>
<feature type="transmembrane region" description="Helical" evidence="5">
    <location>
        <begin position="300"/>
        <end position="323"/>
    </location>
</feature>
<comment type="subcellular location">
    <subcellularLocation>
        <location evidence="1">Membrane</location>
        <topology evidence="1">Multi-pass membrane protein</topology>
    </subcellularLocation>
</comment>
<dbReference type="InterPro" id="IPR038770">
    <property type="entry name" value="Na+/solute_symporter_sf"/>
</dbReference>
<organism evidence="7 8">
    <name type="scientific">Carboxylicivirga mesophila</name>
    <dbReference type="NCBI Taxonomy" id="1166478"/>
    <lineage>
        <taxon>Bacteria</taxon>
        <taxon>Pseudomonadati</taxon>
        <taxon>Bacteroidota</taxon>
        <taxon>Bacteroidia</taxon>
        <taxon>Marinilabiliales</taxon>
        <taxon>Marinilabiliaceae</taxon>
        <taxon>Carboxylicivirga</taxon>
    </lineage>
</organism>
<feature type="transmembrane region" description="Helical" evidence="5">
    <location>
        <begin position="335"/>
        <end position="354"/>
    </location>
</feature>
<feature type="transmembrane region" description="Helical" evidence="5">
    <location>
        <begin position="51"/>
        <end position="72"/>
    </location>
</feature>
<proteinExistence type="predicted"/>
<feature type="transmembrane region" description="Helical" evidence="5">
    <location>
        <begin position="374"/>
        <end position="394"/>
    </location>
</feature>
<evidence type="ECO:0000256" key="2">
    <source>
        <dbReference type="ARBA" id="ARBA00022692"/>
    </source>
</evidence>
<evidence type="ECO:0000256" key="3">
    <source>
        <dbReference type="ARBA" id="ARBA00022989"/>
    </source>
</evidence>
<gene>
    <name evidence="7" type="ORF">KEM09_07165</name>
</gene>
<feature type="transmembrane region" description="Helical" evidence="5">
    <location>
        <begin position="242"/>
        <end position="263"/>
    </location>
</feature>
<evidence type="ECO:0000259" key="6">
    <source>
        <dbReference type="Pfam" id="PF00999"/>
    </source>
</evidence>
<keyword evidence="8" id="KW-1185">Reference proteome</keyword>
<evidence type="ECO:0000256" key="1">
    <source>
        <dbReference type="ARBA" id="ARBA00004141"/>
    </source>
</evidence>
<dbReference type="EMBL" id="JAGUCN010000006">
    <property type="protein sequence ID" value="MBS2211174.1"/>
    <property type="molecule type" value="Genomic_DNA"/>
</dbReference>
<comment type="caution">
    <text evidence="7">The sequence shown here is derived from an EMBL/GenBank/DDBJ whole genome shotgun (WGS) entry which is preliminary data.</text>
</comment>
<keyword evidence="4 5" id="KW-0472">Membrane</keyword>
<feature type="transmembrane region" description="Helical" evidence="5">
    <location>
        <begin position="150"/>
        <end position="172"/>
    </location>
</feature>
<evidence type="ECO:0000313" key="8">
    <source>
        <dbReference type="Proteomes" id="UP000721861"/>
    </source>
</evidence>
<feature type="transmembrane region" description="Helical" evidence="5">
    <location>
        <begin position="84"/>
        <end position="105"/>
    </location>
</feature>
<dbReference type="InterPro" id="IPR051843">
    <property type="entry name" value="CPA1_transporter"/>
</dbReference>
<dbReference type="Proteomes" id="UP000721861">
    <property type="component" value="Unassembled WGS sequence"/>
</dbReference>
<dbReference type="Gene3D" id="1.20.1530.20">
    <property type="match status" value="1"/>
</dbReference>
<feature type="transmembrane region" description="Helical" evidence="5">
    <location>
        <begin position="184"/>
        <end position="208"/>
    </location>
</feature>
<evidence type="ECO:0000256" key="4">
    <source>
        <dbReference type="ARBA" id="ARBA00023136"/>
    </source>
</evidence>
<dbReference type="PANTHER" id="PTHR31102:SF1">
    <property type="entry name" value="CATION_H+ EXCHANGER DOMAIN-CONTAINING PROTEIN"/>
    <property type="match status" value="1"/>
</dbReference>
<dbReference type="Pfam" id="PF00999">
    <property type="entry name" value="Na_H_Exchanger"/>
    <property type="match status" value="1"/>
</dbReference>
<evidence type="ECO:0000256" key="5">
    <source>
        <dbReference type="SAM" id="Phobius"/>
    </source>
</evidence>